<dbReference type="InterPro" id="IPR038305">
    <property type="entry name" value="HeLo_sf"/>
</dbReference>
<dbReference type="AlphaFoldDB" id="A0AAD9YVI1"/>
<feature type="domain" description="Prion-inhibition and propagation HeLo" evidence="1">
    <location>
        <begin position="8"/>
        <end position="75"/>
    </location>
</feature>
<evidence type="ECO:0000313" key="2">
    <source>
        <dbReference type="EMBL" id="KAK3166814.1"/>
    </source>
</evidence>
<name>A0AAD9YVI1_9LECA</name>
<evidence type="ECO:0000313" key="3">
    <source>
        <dbReference type="Proteomes" id="UP001276659"/>
    </source>
</evidence>
<comment type="caution">
    <text evidence="2">The sequence shown here is derived from an EMBL/GenBank/DDBJ whole genome shotgun (WGS) entry which is preliminary data.</text>
</comment>
<sequence length="281" mass="32357">MEFLSRLATHQRKSTIITKTRWAIRDSKKFEDLVKNLDWFVTKLIGIDVSHDTHVRRDMATREEVESIVDLSTLAIMEQTCEGPNQSWATAARTRSDYLSNFALALAPPDDALKTCEFNVVIYPDNRLLDRGIYSTEEGHESLSQLYDFIYSNAESGEPIDGFVLGTERERLCRYLTTRFDQVWIDQRIAAVATDNCTRDPIGASKFFKESKEHSHVALMVIIAGRSVTVLQIYGLKEFNDVDDTSHFRWKTRYFCRIDSPYEGLSLRMWKSNSSNTEDIV</sequence>
<protein>
    <recommendedName>
        <fullName evidence="1">Prion-inhibition and propagation HeLo domain-containing protein</fullName>
    </recommendedName>
</protein>
<dbReference type="Gene3D" id="1.20.120.1020">
    <property type="entry name" value="Prion-inhibition and propagation, HeLo domain"/>
    <property type="match status" value="1"/>
</dbReference>
<dbReference type="Proteomes" id="UP001276659">
    <property type="component" value="Unassembled WGS sequence"/>
</dbReference>
<gene>
    <name evidence="2" type="ORF">OEA41_009939</name>
</gene>
<organism evidence="2 3">
    <name type="scientific">Lepraria neglecta</name>
    <dbReference type="NCBI Taxonomy" id="209136"/>
    <lineage>
        <taxon>Eukaryota</taxon>
        <taxon>Fungi</taxon>
        <taxon>Dikarya</taxon>
        <taxon>Ascomycota</taxon>
        <taxon>Pezizomycotina</taxon>
        <taxon>Lecanoromycetes</taxon>
        <taxon>OSLEUM clade</taxon>
        <taxon>Lecanoromycetidae</taxon>
        <taxon>Lecanorales</taxon>
        <taxon>Lecanorineae</taxon>
        <taxon>Stereocaulaceae</taxon>
        <taxon>Lepraria</taxon>
    </lineage>
</organism>
<keyword evidence="3" id="KW-1185">Reference proteome</keyword>
<dbReference type="Pfam" id="PF14479">
    <property type="entry name" value="HeLo"/>
    <property type="match status" value="1"/>
</dbReference>
<dbReference type="EMBL" id="JASNWA010000011">
    <property type="protein sequence ID" value="KAK3166814.1"/>
    <property type="molecule type" value="Genomic_DNA"/>
</dbReference>
<accession>A0AAD9YVI1</accession>
<reference evidence="2" key="1">
    <citation type="submission" date="2022-11" db="EMBL/GenBank/DDBJ databases">
        <title>Chromosomal genome sequence assembly and mating type (MAT) locus characterization of the leprose asexual lichenized fungus Lepraria neglecta (Nyl.) Erichsen.</title>
        <authorList>
            <person name="Allen J.L."/>
            <person name="Pfeffer B."/>
        </authorList>
    </citation>
    <scope>NUCLEOTIDE SEQUENCE</scope>
    <source>
        <strain evidence="2">Allen 5258</strain>
    </source>
</reference>
<proteinExistence type="predicted"/>
<dbReference type="InterPro" id="IPR029498">
    <property type="entry name" value="HeLo_dom"/>
</dbReference>
<evidence type="ECO:0000259" key="1">
    <source>
        <dbReference type="Pfam" id="PF14479"/>
    </source>
</evidence>